<dbReference type="InterPro" id="IPR054363">
    <property type="entry name" value="GH95_cat"/>
</dbReference>
<dbReference type="InterPro" id="IPR008928">
    <property type="entry name" value="6-hairpin_glycosidase_sf"/>
</dbReference>
<dbReference type="InterPro" id="IPR043757">
    <property type="entry name" value="DUF5703_N"/>
</dbReference>
<feature type="domain" description="Glycosyl hydrolase family 95 catalytic" evidence="3">
    <location>
        <begin position="341"/>
        <end position="489"/>
    </location>
</feature>
<evidence type="ECO:0000256" key="1">
    <source>
        <dbReference type="SAM" id="SignalP"/>
    </source>
</evidence>
<dbReference type="Pfam" id="PF18961">
    <property type="entry name" value="DUF5703_N"/>
    <property type="match status" value="2"/>
</dbReference>
<organism evidence="4 5">
    <name type="scientific">Intestinicryptomonas porci</name>
    <dbReference type="NCBI Taxonomy" id="2926320"/>
    <lineage>
        <taxon>Bacteria</taxon>
        <taxon>Pseudomonadati</taxon>
        <taxon>Verrucomicrobiota</taxon>
        <taxon>Opitutia</taxon>
        <taxon>Opitutales</taxon>
        <taxon>Intestinicryptomonaceae</taxon>
        <taxon>Intestinicryptomonas</taxon>
    </lineage>
</organism>
<evidence type="ECO:0000313" key="5">
    <source>
        <dbReference type="Proteomes" id="UP001275932"/>
    </source>
</evidence>
<evidence type="ECO:0000259" key="3">
    <source>
        <dbReference type="Pfam" id="PF22124"/>
    </source>
</evidence>
<protein>
    <submittedName>
        <fullName evidence="4">DUF5703 domain-containing protein</fullName>
    </submittedName>
</protein>
<evidence type="ECO:0000259" key="2">
    <source>
        <dbReference type="Pfam" id="PF18961"/>
    </source>
</evidence>
<feature type="signal peptide" evidence="1">
    <location>
        <begin position="1"/>
        <end position="25"/>
    </location>
</feature>
<sequence length="907" mass="102365">MGTFGKIIKLSTLFLFSATCAFASAESDEVFSRLERQNITWTQAGKTSADSMPAGNGDIGLNAWATEKGEVYFYISKTDSWSEDLKGSNGLLKIAKVKITLNPELKGKAQFSQTLRLKEGEIIIKYASGRESRIFRIYADANNPQIVVDISSDRAAAAKVELENLRPNAQGIISADNAMEVSEDKIALCHFNKIPQNEHLHNLAFGAVAGGENFKAESQNVLVSKKPSKNQSFTISVLSGKFENPQAWHDEALKLSQKLSAIKSDKRIAKHREWWSNFWLRSYIFAEGDRQAENITKGYTLQRYKTACAGRGKAPIKFNGSIFTTDRENYRDKPRDADYRTWGGQYWFQNTRPMYWARLMAGDFDMMKPLFEMYFNQLPLNEKLTKEFYGHGGAYFAETAPCYGGFDRVAATDSPEHWTAHYYLPIIELSMMAFDYYEYTQDEDFAKERIVPMLAKGVQFYLEHFPRDKDGKIFMSPCNSLEQYWKVQNPLPDIVGLGVVLKRALALSPKILPSNERKLFENTLKILPPIPTAIRNGKKVLLPYSGEQTAKPRNMENPELYSIYPFRLYGLGKPNYELALYSFKWRKFKHAGCWFQDGVQAAMLGLAEDAKFYADFCFNPNAKEPDLKFYAFWRNANDYSPDEDNGGNGEHILQRMIMYPEGKRLMLAPAIPENWSGIFKLAAPYKTTVSGSFKNGKITQVKTFPEKRKADIIDAIKIKSELKKSAPIAKNLTDAKFEAIKSESQKALSRTIKAGANEFALDSEIRQSEIGAFDQNPATKHMNAGQDKDGFNPKGVNTGIIARFASPERINAIRFITAEDRPERDPMKITVEASNSPHSEEAGFKSWALLYEGESGVLEDAPRNSEGLAATFKNSKPYKYYRILITQVKSGSADGVQYAEMILGETK</sequence>
<dbReference type="PANTHER" id="PTHR31084">
    <property type="entry name" value="ALPHA-L-FUCOSIDASE 2"/>
    <property type="match status" value="1"/>
</dbReference>
<dbReference type="PANTHER" id="PTHR31084:SF0">
    <property type="entry name" value="ALPHA-L-FUCOSIDASE 2"/>
    <property type="match status" value="1"/>
</dbReference>
<comment type="caution">
    <text evidence="4">The sequence shown here is derived from an EMBL/GenBank/DDBJ whole genome shotgun (WGS) entry which is preliminary data.</text>
</comment>
<dbReference type="Pfam" id="PF22124">
    <property type="entry name" value="Glyco_hydro_95_cat"/>
    <property type="match status" value="1"/>
</dbReference>
<reference evidence="4 5" key="1">
    <citation type="submission" date="2022-03" db="EMBL/GenBank/DDBJ databases">
        <title>Novel taxa within the pig intestine.</title>
        <authorList>
            <person name="Wylensek D."/>
            <person name="Bishof K."/>
            <person name="Afrizal A."/>
            <person name="Clavel T."/>
        </authorList>
    </citation>
    <scope>NUCLEOTIDE SEQUENCE [LARGE SCALE GENOMIC DNA]</scope>
    <source>
        <strain evidence="4 5">CLA-KB-P66</strain>
    </source>
</reference>
<keyword evidence="1" id="KW-0732">Signal</keyword>
<evidence type="ECO:0000313" key="4">
    <source>
        <dbReference type="EMBL" id="MDX8416220.1"/>
    </source>
</evidence>
<dbReference type="EMBL" id="JALBUT010000011">
    <property type="protein sequence ID" value="MDX8416220.1"/>
    <property type="molecule type" value="Genomic_DNA"/>
</dbReference>
<dbReference type="Proteomes" id="UP001275932">
    <property type="component" value="Unassembled WGS sequence"/>
</dbReference>
<dbReference type="InterPro" id="IPR012341">
    <property type="entry name" value="6hp_glycosidase-like_sf"/>
</dbReference>
<proteinExistence type="predicted"/>
<accession>A0ABU4WI36</accession>
<name>A0ABU4WI36_9BACT</name>
<feature type="domain" description="DUF5703" evidence="2">
    <location>
        <begin position="40"/>
        <end position="176"/>
    </location>
</feature>
<dbReference type="RefSeq" id="WP_370397673.1">
    <property type="nucleotide sequence ID" value="NZ_JALBUT010000011.1"/>
</dbReference>
<dbReference type="Gene3D" id="1.50.10.10">
    <property type="match status" value="1"/>
</dbReference>
<gene>
    <name evidence="4" type="ORF">MOX91_08570</name>
</gene>
<feature type="chain" id="PRO_5045295101" evidence="1">
    <location>
        <begin position="26"/>
        <end position="907"/>
    </location>
</feature>
<dbReference type="SUPFAM" id="SSF48208">
    <property type="entry name" value="Six-hairpin glycosidases"/>
    <property type="match status" value="1"/>
</dbReference>
<keyword evidence="5" id="KW-1185">Reference proteome</keyword>
<feature type="domain" description="DUF5703" evidence="2">
    <location>
        <begin position="198"/>
        <end position="284"/>
    </location>
</feature>